<dbReference type="GO" id="GO:0004596">
    <property type="term" value="F:protein-N-terminal amino-acid acetyltransferase activity"/>
    <property type="evidence" value="ECO:0007669"/>
    <property type="project" value="InterPro"/>
</dbReference>
<evidence type="ECO:0000313" key="5">
    <source>
        <dbReference type="Proteomes" id="UP000887574"/>
    </source>
</evidence>
<keyword evidence="5" id="KW-1185">Reference proteome</keyword>
<dbReference type="AlphaFoldDB" id="A0A915EF64"/>
<dbReference type="InterPro" id="IPR044542">
    <property type="entry name" value="NAA30-like"/>
</dbReference>
<evidence type="ECO:0000256" key="2">
    <source>
        <dbReference type="ARBA" id="ARBA00023315"/>
    </source>
</evidence>
<dbReference type="InterPro" id="IPR000182">
    <property type="entry name" value="GNAT_dom"/>
</dbReference>
<dbReference type="CDD" id="cd04301">
    <property type="entry name" value="NAT_SF"/>
    <property type="match status" value="1"/>
</dbReference>
<evidence type="ECO:0000256" key="3">
    <source>
        <dbReference type="ARBA" id="ARBA00024025"/>
    </source>
</evidence>
<organism evidence="5 6">
    <name type="scientific">Ditylenchus dipsaci</name>
    <dbReference type="NCBI Taxonomy" id="166011"/>
    <lineage>
        <taxon>Eukaryota</taxon>
        <taxon>Metazoa</taxon>
        <taxon>Ecdysozoa</taxon>
        <taxon>Nematoda</taxon>
        <taxon>Chromadorea</taxon>
        <taxon>Rhabditida</taxon>
        <taxon>Tylenchina</taxon>
        <taxon>Tylenchomorpha</taxon>
        <taxon>Sphaerularioidea</taxon>
        <taxon>Anguinidae</taxon>
        <taxon>Anguininae</taxon>
        <taxon>Ditylenchus</taxon>
    </lineage>
</organism>
<reference evidence="6" key="1">
    <citation type="submission" date="2022-11" db="UniProtKB">
        <authorList>
            <consortium name="WormBaseParasite"/>
        </authorList>
    </citation>
    <scope>IDENTIFICATION</scope>
</reference>
<evidence type="ECO:0000256" key="1">
    <source>
        <dbReference type="ARBA" id="ARBA00022679"/>
    </source>
</evidence>
<keyword evidence="1" id="KW-0808">Transferase</keyword>
<protein>
    <submittedName>
        <fullName evidence="6">N-acetyltransferase domain-containing protein</fullName>
    </submittedName>
</protein>
<dbReference type="PANTHER" id="PTHR45896">
    <property type="entry name" value="N-ALPHA-ACETYLTRANSFERASE 30"/>
    <property type="match status" value="1"/>
</dbReference>
<dbReference type="SUPFAM" id="SSF55729">
    <property type="entry name" value="Acyl-CoA N-acyltransferases (Nat)"/>
    <property type="match status" value="1"/>
</dbReference>
<dbReference type="PANTHER" id="PTHR45896:SF1">
    <property type="entry name" value="N-ALPHA-ACETYLTRANSFERASE 30"/>
    <property type="match status" value="1"/>
</dbReference>
<dbReference type="Pfam" id="PF00583">
    <property type="entry name" value="Acetyltransf_1"/>
    <property type="match status" value="1"/>
</dbReference>
<name>A0A915EF64_9BILA</name>
<accession>A0A915EF64</accession>
<dbReference type="Gene3D" id="3.40.630.30">
    <property type="match status" value="1"/>
</dbReference>
<dbReference type="GO" id="GO:0031417">
    <property type="term" value="C:NatC complex"/>
    <property type="evidence" value="ECO:0007669"/>
    <property type="project" value="TreeGrafter"/>
</dbReference>
<dbReference type="PROSITE" id="PS51186">
    <property type="entry name" value="GNAT"/>
    <property type="match status" value="1"/>
</dbReference>
<comment type="similarity">
    <text evidence="3">Belongs to the acetyltransferase family. MAK3 subfamily.</text>
</comment>
<sequence>MEKEVSKIDGQMLVQSAIASLQRCVDIVGKLSKKEDANGPLSAELANCSLKQENSAAEEDKREKIIVIEPYQDETQMPEIMRMIACELSEPYSIYTYRYFIHNWPGLTFLAPMLAVDVSFRRMGIGTRLVEAVIQVMNSFGCDEIILETEVTNTNAMNLYSRLGFIREKRLFRYYLNGVDAFRLKLFFTIRDPNQQMAMDSPASMEVDYKTEENEENLFVDNKISC</sequence>
<evidence type="ECO:0000259" key="4">
    <source>
        <dbReference type="PROSITE" id="PS51186"/>
    </source>
</evidence>
<dbReference type="InterPro" id="IPR016181">
    <property type="entry name" value="Acyl_CoA_acyltransferase"/>
</dbReference>
<proteinExistence type="inferred from homology"/>
<evidence type="ECO:0000313" key="6">
    <source>
        <dbReference type="WBParaSite" id="jg6030"/>
    </source>
</evidence>
<dbReference type="WBParaSite" id="jg6030">
    <property type="protein sequence ID" value="jg6030"/>
    <property type="gene ID" value="jg6030"/>
</dbReference>
<feature type="domain" description="N-acetyltransferase" evidence="4">
    <location>
        <begin position="114"/>
        <end position="189"/>
    </location>
</feature>
<keyword evidence="2" id="KW-0012">Acyltransferase</keyword>
<dbReference type="Proteomes" id="UP000887574">
    <property type="component" value="Unplaced"/>
</dbReference>